<protein>
    <submittedName>
        <fullName evidence="1">Uncharacterized protein</fullName>
    </submittedName>
</protein>
<sequence>MAVIHNAKHHFNNGVTNVPSWSILSDYDNFDPRQWTGFYEDFSQWDILSRVMTAAALVHLKSGRWINVMATDNDLIVTSVEGTQGSPAMLITNDGGADDGGFTMKDGAHYYLTAGQPAIMEARIAVTASTGAHSWFIGLGPEAPTIDLMLEAGGQVFSPVSWIGFHGVDTAGFTARPGAYNSS</sequence>
<reference evidence="1" key="1">
    <citation type="journal article" date="2015" name="Nature">
        <title>Complex archaea that bridge the gap between prokaryotes and eukaryotes.</title>
        <authorList>
            <person name="Spang A."/>
            <person name="Saw J.H."/>
            <person name="Jorgensen S.L."/>
            <person name="Zaremba-Niedzwiedzka K."/>
            <person name="Martijn J."/>
            <person name="Lind A.E."/>
            <person name="van Eijk R."/>
            <person name="Schleper C."/>
            <person name="Guy L."/>
            <person name="Ettema T.J."/>
        </authorList>
    </citation>
    <scope>NUCLEOTIDE SEQUENCE</scope>
</reference>
<feature type="non-terminal residue" evidence="1">
    <location>
        <position position="183"/>
    </location>
</feature>
<dbReference type="AlphaFoldDB" id="A0A0F9E0E9"/>
<evidence type="ECO:0000313" key="1">
    <source>
        <dbReference type="EMBL" id="KKL59571.1"/>
    </source>
</evidence>
<proteinExistence type="predicted"/>
<organism evidence="1">
    <name type="scientific">marine sediment metagenome</name>
    <dbReference type="NCBI Taxonomy" id="412755"/>
    <lineage>
        <taxon>unclassified sequences</taxon>
        <taxon>metagenomes</taxon>
        <taxon>ecological metagenomes</taxon>
    </lineage>
</organism>
<accession>A0A0F9E0E9</accession>
<dbReference type="EMBL" id="LAZR01029441">
    <property type="protein sequence ID" value="KKL59571.1"/>
    <property type="molecule type" value="Genomic_DNA"/>
</dbReference>
<comment type="caution">
    <text evidence="1">The sequence shown here is derived from an EMBL/GenBank/DDBJ whole genome shotgun (WGS) entry which is preliminary data.</text>
</comment>
<name>A0A0F9E0E9_9ZZZZ</name>
<gene>
    <name evidence="1" type="ORF">LCGC14_2214010</name>
</gene>